<reference evidence="2" key="1">
    <citation type="submission" date="2023-01" db="EMBL/GenBank/DDBJ databases">
        <title>Comparative Genomic Analysis of the Clinically-Derived Winkia Strain NY0527 Provides Evidence into the Taxonomic Reassignment of Winkia neuii and Characterizes Their Virulence Traits.</title>
        <authorList>
            <person name="Cai X."/>
            <person name="Peng Y."/>
            <person name="Li M."/>
            <person name="Qiu Y."/>
            <person name="Wang Y."/>
            <person name="Xu L."/>
            <person name="Hou Q."/>
        </authorList>
    </citation>
    <scope>NUCLEOTIDE SEQUENCE</scope>
    <source>
        <strain evidence="2">NY0527</strain>
    </source>
</reference>
<protein>
    <submittedName>
        <fullName evidence="2">Methionine/alanine import family NSS transporter small subunit</fullName>
    </submittedName>
</protein>
<evidence type="ECO:0000256" key="1">
    <source>
        <dbReference type="SAM" id="Phobius"/>
    </source>
</evidence>
<keyword evidence="1" id="KW-0812">Transmembrane</keyword>
<organism evidence="2 3">
    <name type="scientific">Winkia neuii subsp. anitrata</name>
    <dbReference type="NCBI Taxonomy" id="29318"/>
    <lineage>
        <taxon>Bacteria</taxon>
        <taxon>Bacillati</taxon>
        <taxon>Actinomycetota</taxon>
        <taxon>Actinomycetes</taxon>
        <taxon>Actinomycetales</taxon>
        <taxon>Actinomycetaceae</taxon>
        <taxon>Winkia</taxon>
    </lineage>
</organism>
<dbReference type="RefSeq" id="WP_143484509.1">
    <property type="nucleotide sequence ID" value="NZ_CP116394.1"/>
</dbReference>
<dbReference type="Proteomes" id="UP001211044">
    <property type="component" value="Chromosome"/>
</dbReference>
<gene>
    <name evidence="2" type="ORF">PIG85_10065</name>
</gene>
<dbReference type="AlphaFoldDB" id="A0AB38XP52"/>
<keyword evidence="1" id="KW-1133">Transmembrane helix</keyword>
<dbReference type="InterPro" id="IPR031596">
    <property type="entry name" value="MaAIMP_sms"/>
</dbReference>
<dbReference type="NCBIfam" id="NF033493">
    <property type="entry name" value="MetS_like_NSS"/>
    <property type="match status" value="1"/>
</dbReference>
<evidence type="ECO:0000313" key="3">
    <source>
        <dbReference type="Proteomes" id="UP001211044"/>
    </source>
</evidence>
<dbReference type="EMBL" id="CP116394">
    <property type="protein sequence ID" value="WCE45972.1"/>
    <property type="molecule type" value="Genomic_DNA"/>
</dbReference>
<dbReference type="KEGG" id="wne:PIG85_10065"/>
<evidence type="ECO:0000313" key="2">
    <source>
        <dbReference type="EMBL" id="WCE45972.1"/>
    </source>
</evidence>
<sequence>MTGAAIILMLVTILIVWGGLIGSVVALHYMSTPYERAEKIVANTPSTGISKPQ</sequence>
<proteinExistence type="predicted"/>
<name>A0AB38XP52_9ACTO</name>
<feature type="transmembrane region" description="Helical" evidence="1">
    <location>
        <begin position="6"/>
        <end position="29"/>
    </location>
</feature>
<accession>A0AB38XP52</accession>
<dbReference type="Pfam" id="PF16951">
    <property type="entry name" value="MaAIMP_sms"/>
    <property type="match status" value="1"/>
</dbReference>
<keyword evidence="1" id="KW-0472">Membrane</keyword>